<evidence type="ECO:0000313" key="1">
    <source>
        <dbReference type="EMBL" id="PWE13050.1"/>
    </source>
</evidence>
<comment type="caution">
    <text evidence="1">The sequence shown here is derived from an EMBL/GenBank/DDBJ whole genome shotgun (WGS) entry which is preliminary data.</text>
</comment>
<dbReference type="EMBL" id="QEXO01000004">
    <property type="protein sequence ID" value="PWE13050.1"/>
    <property type="molecule type" value="Genomic_DNA"/>
</dbReference>
<name>A0A2U2BGB8_ALCFA</name>
<dbReference type="Proteomes" id="UP000245216">
    <property type="component" value="Unassembled WGS sequence"/>
</dbReference>
<gene>
    <name evidence="1" type="ORF">DF183_14545</name>
</gene>
<organism evidence="1 2">
    <name type="scientific">Alcaligenes faecalis</name>
    <dbReference type="NCBI Taxonomy" id="511"/>
    <lineage>
        <taxon>Bacteria</taxon>
        <taxon>Pseudomonadati</taxon>
        <taxon>Pseudomonadota</taxon>
        <taxon>Betaproteobacteria</taxon>
        <taxon>Burkholderiales</taxon>
        <taxon>Alcaligenaceae</taxon>
        <taxon>Alcaligenes</taxon>
    </lineage>
</organism>
<protein>
    <submittedName>
        <fullName evidence="1">Uncharacterized protein</fullName>
    </submittedName>
</protein>
<accession>A0A2U2BGB8</accession>
<evidence type="ECO:0000313" key="2">
    <source>
        <dbReference type="Proteomes" id="UP000245216"/>
    </source>
</evidence>
<dbReference type="AlphaFoldDB" id="A0A2U2BGB8"/>
<dbReference type="RefSeq" id="WP_109089424.1">
    <property type="nucleotide sequence ID" value="NZ_QEXO01000004.1"/>
</dbReference>
<reference evidence="1 2" key="1">
    <citation type="submission" date="2018-05" db="EMBL/GenBank/DDBJ databases">
        <title>Genome Sequence of an Efficient Indole-Degrading Bacterium, Alcaligenes sp.YBY.</title>
        <authorList>
            <person name="Yang B."/>
        </authorList>
    </citation>
    <scope>NUCLEOTIDE SEQUENCE [LARGE SCALE GENOMIC DNA]</scope>
    <source>
        <strain evidence="1 2">YBY</strain>
    </source>
</reference>
<proteinExistence type="predicted"/>
<reference evidence="1 2" key="2">
    <citation type="submission" date="2018-05" db="EMBL/GenBank/DDBJ databases">
        <authorList>
            <person name="Lanie J.A."/>
            <person name="Ng W.-L."/>
            <person name="Kazmierczak K.M."/>
            <person name="Andrzejewski T.M."/>
            <person name="Davidsen T.M."/>
            <person name="Wayne K.J."/>
            <person name="Tettelin H."/>
            <person name="Glass J.I."/>
            <person name="Rusch D."/>
            <person name="Podicherti R."/>
            <person name="Tsui H.-C.T."/>
            <person name="Winkler M.E."/>
        </authorList>
    </citation>
    <scope>NUCLEOTIDE SEQUENCE [LARGE SCALE GENOMIC DNA]</scope>
    <source>
        <strain evidence="1 2">YBY</strain>
    </source>
</reference>
<sequence>MTKAPYGTYYTDLYKLGWFNSPQVCKALKVAFDQEPHERQQQIKEKLYAEFGTDSLAMVNPQHFVRTLDGMGLFFTLPTSLKDQLR</sequence>